<keyword evidence="1" id="KW-0472">Membrane</keyword>
<comment type="caution">
    <text evidence="2">The sequence shown here is derived from an EMBL/GenBank/DDBJ whole genome shotgun (WGS) entry which is preliminary data.</text>
</comment>
<dbReference type="RefSeq" id="WP_379088906.1">
    <property type="nucleotide sequence ID" value="NZ_JBHTJO010000001.1"/>
</dbReference>
<accession>A0ABW3J9Y1</accession>
<keyword evidence="3" id="KW-1185">Reference proteome</keyword>
<keyword evidence="1" id="KW-1133">Transmembrane helix</keyword>
<evidence type="ECO:0000256" key="1">
    <source>
        <dbReference type="SAM" id="Phobius"/>
    </source>
</evidence>
<name>A0ABW3J9Y1_9HYPH</name>
<gene>
    <name evidence="2" type="ORF">ACFQ2F_09140</name>
</gene>
<reference evidence="3" key="1">
    <citation type="journal article" date="2019" name="Int. J. Syst. Evol. Microbiol.">
        <title>The Global Catalogue of Microorganisms (GCM) 10K type strain sequencing project: providing services to taxonomists for standard genome sequencing and annotation.</title>
        <authorList>
            <consortium name="The Broad Institute Genomics Platform"/>
            <consortium name="The Broad Institute Genome Sequencing Center for Infectious Disease"/>
            <person name="Wu L."/>
            <person name="Ma J."/>
        </authorList>
    </citation>
    <scope>NUCLEOTIDE SEQUENCE [LARGE SCALE GENOMIC DNA]</scope>
    <source>
        <strain evidence="3">CCUG 61697</strain>
    </source>
</reference>
<sequence length="92" mass="10309">MNFAFGFAIYFVIWWITLFAILPFGVRPQGETEEGTVPGSAESAPSKPHFIPKLIATTLIAGLIYLGVYFIVFQGVVTLDDIPFLPRYESMY</sequence>
<dbReference type="Proteomes" id="UP001597102">
    <property type="component" value="Unassembled WGS sequence"/>
</dbReference>
<dbReference type="Pfam" id="PF07330">
    <property type="entry name" value="DUF1467"/>
    <property type="match status" value="1"/>
</dbReference>
<evidence type="ECO:0000313" key="3">
    <source>
        <dbReference type="Proteomes" id="UP001597102"/>
    </source>
</evidence>
<evidence type="ECO:0000313" key="2">
    <source>
        <dbReference type="EMBL" id="MFD0987263.1"/>
    </source>
</evidence>
<feature type="transmembrane region" description="Helical" evidence="1">
    <location>
        <begin position="54"/>
        <end position="77"/>
    </location>
</feature>
<protein>
    <submittedName>
        <fullName evidence="2">DUF1467 family protein</fullName>
    </submittedName>
</protein>
<keyword evidence="1" id="KW-0812">Transmembrane</keyword>
<dbReference type="EMBL" id="JBHTJO010000001">
    <property type="protein sequence ID" value="MFD0987263.1"/>
    <property type="molecule type" value="Genomic_DNA"/>
</dbReference>
<organism evidence="2 3">
    <name type="scientific">Methyloligella solikamskensis</name>
    <dbReference type="NCBI Taxonomy" id="1177756"/>
    <lineage>
        <taxon>Bacteria</taxon>
        <taxon>Pseudomonadati</taxon>
        <taxon>Pseudomonadota</taxon>
        <taxon>Alphaproteobacteria</taxon>
        <taxon>Hyphomicrobiales</taxon>
        <taxon>Hyphomicrobiaceae</taxon>
        <taxon>Methyloligella</taxon>
    </lineage>
</organism>
<dbReference type="InterPro" id="IPR009935">
    <property type="entry name" value="DUF1467"/>
</dbReference>
<proteinExistence type="predicted"/>
<feature type="transmembrane region" description="Helical" evidence="1">
    <location>
        <begin position="7"/>
        <end position="26"/>
    </location>
</feature>